<dbReference type="EMBL" id="NJAK01000001">
    <property type="protein sequence ID" value="PHM63838.1"/>
    <property type="molecule type" value="Genomic_DNA"/>
</dbReference>
<dbReference type="RefSeq" id="WP_099118582.1">
    <property type="nucleotide sequence ID" value="NZ_NJAK01000001.1"/>
</dbReference>
<dbReference type="AlphaFoldDB" id="A0A2D0KKA8"/>
<reference evidence="1 2" key="1">
    <citation type="journal article" date="2017" name="Nat. Microbiol.">
        <title>Natural product diversity associated with the nematode symbionts Photorhabdus and Xenorhabdus.</title>
        <authorList>
            <person name="Tobias N.J."/>
            <person name="Wolff H."/>
            <person name="Djahanschiri B."/>
            <person name="Grundmann F."/>
            <person name="Kronenwerth M."/>
            <person name="Shi Y.M."/>
            <person name="Simonyi S."/>
            <person name="Grun P."/>
            <person name="Shapiro-Ilan D."/>
            <person name="Pidot S.J."/>
            <person name="Stinear T.P."/>
            <person name="Ebersberger I."/>
            <person name="Bode H.B."/>
        </authorList>
    </citation>
    <scope>NUCLEOTIDE SEQUENCE [LARGE SCALE GENOMIC DNA]</scope>
    <source>
        <strain evidence="1 2">DSM 22670</strain>
    </source>
</reference>
<dbReference type="OrthoDB" id="6448165at2"/>
<sequence length="809" mass="90932">MKILEDITLSLPTFPQAHGTDTINIHDLRITNTEYILIEVPRYNDAMTGDEIEGYLFLGDDHSVVIKNRPYFVSPSTLHTSPYILLFPVDEISKYGAYQAKYKIISHGNERESPPTNINLIFFDSSRLSEYSPSVPEATGKQGTLLTKDDYYRLDQLKVIVPVYEGMAPGHTVRVLWKGRRNDITYEPPVQTVNKVMPMTFYIPRLEFIDTIGDTATLYFAVERTPGNVVEYSGELHLEIEGQKLNLPAPPTKYPIKVSLGDGSTVFNGQSIYLEVTIKADPSTLREISTIKIEDASNSIHQIIYKPFYIVSVGQENYGSSILLLTVDRNNSITDIPFKVVAYKIDGKSTVNNVDPLPVSYKVSKNLPQEIITLKTDNEFIRLPKTDNPITGKYYNIYEGIVNDINNNPIKNTQVIISTRRDQLSPGSEIINITHEPKVGDVNPITPITPIGKGDHRYFITLNSDENGKIKFRAYPQKGKPARIDFLASIQNLTRDTYTASMCIFPDNSQNRQLDSPFINEIEEGGILKKLLGRTHFNVEINPYDGAYGTDVLAFFTEYDGTDRKTLLSPTYRTGDIDKLEDTPFPFTYDQLEPNKLGGLYYMVISQEGEARYSQSFNVKYVQDEDSPSGNKNAVYDKVTVYSTYADFPIKPSNRSGTVSESSAVIFDLISQGLVFGEGKDNSNSAGLYVLIEAAGTSTIKNLPQPNQNGKVKVSIKSSKGLVSKEYNFDLNNLKQDGTIKYKIVTIPFCFLKGILPIDGYNPSRLYIDYYIITDPVTGEKTHSKTWKVDINTMDPNEYDDDDYYGCSS</sequence>
<gene>
    <name evidence="1" type="ORF">Xish_03114</name>
</gene>
<protein>
    <submittedName>
        <fullName evidence="1">Uncharacterized protein</fullName>
    </submittedName>
</protein>
<keyword evidence="2" id="KW-1185">Reference proteome</keyword>
<name>A0A2D0KKA8_9GAMM</name>
<proteinExistence type="predicted"/>
<organism evidence="1 2">
    <name type="scientific">Xenorhabdus ishibashii</name>
    <dbReference type="NCBI Taxonomy" id="1034471"/>
    <lineage>
        <taxon>Bacteria</taxon>
        <taxon>Pseudomonadati</taxon>
        <taxon>Pseudomonadota</taxon>
        <taxon>Gammaproteobacteria</taxon>
        <taxon>Enterobacterales</taxon>
        <taxon>Morganellaceae</taxon>
        <taxon>Xenorhabdus</taxon>
    </lineage>
</organism>
<evidence type="ECO:0000313" key="1">
    <source>
        <dbReference type="EMBL" id="PHM63838.1"/>
    </source>
</evidence>
<accession>A0A2D0KKA8</accession>
<comment type="caution">
    <text evidence="1">The sequence shown here is derived from an EMBL/GenBank/DDBJ whole genome shotgun (WGS) entry which is preliminary data.</text>
</comment>
<dbReference type="Proteomes" id="UP000222168">
    <property type="component" value="Unassembled WGS sequence"/>
</dbReference>
<evidence type="ECO:0000313" key="2">
    <source>
        <dbReference type="Proteomes" id="UP000222168"/>
    </source>
</evidence>